<evidence type="ECO:0000256" key="2">
    <source>
        <dbReference type="ARBA" id="ARBA00009370"/>
    </source>
</evidence>
<dbReference type="InterPro" id="IPR000223">
    <property type="entry name" value="Pept_S26A_signal_pept_1"/>
</dbReference>
<comment type="caution">
    <text evidence="5">The sequence shown here is derived from an EMBL/GenBank/DDBJ whole genome shotgun (WGS) entry which is preliminary data.</text>
</comment>
<dbReference type="InterPro" id="IPR036286">
    <property type="entry name" value="LexA/Signal_pep-like_sf"/>
</dbReference>
<dbReference type="NCBIfam" id="TIGR02227">
    <property type="entry name" value="sigpep_I_bact"/>
    <property type="match status" value="1"/>
</dbReference>
<keyword evidence="3" id="KW-0645">Protease</keyword>
<feature type="transmembrane region" description="Helical" evidence="3">
    <location>
        <begin position="26"/>
        <end position="48"/>
    </location>
</feature>
<accession>A0ABU0E1W7</accession>
<keyword evidence="3" id="KW-0472">Membrane</keyword>
<dbReference type="RefSeq" id="WP_307406817.1">
    <property type="nucleotide sequence ID" value="NZ_JAUSUR010000002.1"/>
</dbReference>
<dbReference type="SUPFAM" id="SSF51306">
    <property type="entry name" value="LexA/Signal peptidase"/>
    <property type="match status" value="1"/>
</dbReference>
<keyword evidence="3" id="KW-1133">Transmembrane helix</keyword>
<comment type="subcellular location">
    <subcellularLocation>
        <location evidence="1">Cell membrane</location>
        <topology evidence="1">Single-pass type II membrane protein</topology>
    </subcellularLocation>
    <subcellularLocation>
        <location evidence="3">Membrane</location>
        <topology evidence="3">Single-pass type II membrane protein</topology>
    </subcellularLocation>
</comment>
<evidence type="ECO:0000313" key="5">
    <source>
        <dbReference type="EMBL" id="MDQ0360711.1"/>
    </source>
</evidence>
<dbReference type="CDD" id="cd06530">
    <property type="entry name" value="S26_SPase_I"/>
    <property type="match status" value="1"/>
</dbReference>
<reference evidence="5 6" key="1">
    <citation type="submission" date="2023-07" db="EMBL/GenBank/DDBJ databases">
        <title>Genomic Encyclopedia of Type Strains, Phase IV (KMG-IV): sequencing the most valuable type-strain genomes for metagenomic binning, comparative biology and taxonomic classification.</title>
        <authorList>
            <person name="Goeker M."/>
        </authorList>
    </citation>
    <scope>NUCLEOTIDE SEQUENCE [LARGE SCALE GENOMIC DNA]</scope>
    <source>
        <strain evidence="5 6">DSM 16784</strain>
    </source>
</reference>
<dbReference type="GO" id="GO:0009003">
    <property type="term" value="F:signal peptidase activity"/>
    <property type="evidence" value="ECO:0007669"/>
    <property type="project" value="UniProtKB-EC"/>
</dbReference>
<dbReference type="PRINTS" id="PR00727">
    <property type="entry name" value="LEADERPTASE"/>
</dbReference>
<gene>
    <name evidence="5" type="ORF">J2S15_001456</name>
</gene>
<keyword evidence="3 5" id="KW-0378">Hydrolase</keyword>
<comment type="similarity">
    <text evidence="2 3">Belongs to the peptidase S26 family.</text>
</comment>
<evidence type="ECO:0000256" key="1">
    <source>
        <dbReference type="ARBA" id="ARBA00004401"/>
    </source>
</evidence>
<proteinExistence type="inferred from homology"/>
<dbReference type="InterPro" id="IPR019533">
    <property type="entry name" value="Peptidase_S26"/>
</dbReference>
<dbReference type="Proteomes" id="UP001230220">
    <property type="component" value="Unassembled WGS sequence"/>
</dbReference>
<comment type="catalytic activity">
    <reaction evidence="3">
        <text>Cleavage of hydrophobic, N-terminal signal or leader sequences from secreted and periplasmic proteins.</text>
        <dbReference type="EC" id="3.4.21.89"/>
    </reaction>
</comment>
<protein>
    <recommendedName>
        <fullName evidence="3">Signal peptidase I</fullName>
        <ecNumber evidence="3">3.4.21.89</ecNumber>
    </recommendedName>
</protein>
<evidence type="ECO:0000313" key="6">
    <source>
        <dbReference type="Proteomes" id="UP001230220"/>
    </source>
</evidence>
<keyword evidence="6" id="KW-1185">Reference proteome</keyword>
<dbReference type="Pfam" id="PF10502">
    <property type="entry name" value="Peptidase_S26"/>
    <property type="match status" value="1"/>
</dbReference>
<organism evidence="5 6">
    <name type="scientific">Breznakia pachnodae</name>
    <dbReference type="NCBI Taxonomy" id="265178"/>
    <lineage>
        <taxon>Bacteria</taxon>
        <taxon>Bacillati</taxon>
        <taxon>Bacillota</taxon>
        <taxon>Erysipelotrichia</taxon>
        <taxon>Erysipelotrichales</taxon>
        <taxon>Erysipelotrichaceae</taxon>
        <taxon>Breznakia</taxon>
    </lineage>
</organism>
<name>A0ABU0E1W7_9FIRM</name>
<sequence length="179" mass="20051">MVGGDNINTETDKQKPIHFKGELKRLLIKIAIIIVVFICLFTFVFGLFQNSDNAMSPAVNNGDLVLYYRLDKDYKANDVIVVNYNSENQIRRVIAVAGDEVDITSEGLVINGSLQNESKIYRETLPYSEGITFPVTVKEGEVFVLGDDRYNAIDSRIYGCVKISDTKGTLITILRRSGF</sequence>
<evidence type="ECO:0000259" key="4">
    <source>
        <dbReference type="Pfam" id="PF10502"/>
    </source>
</evidence>
<dbReference type="PANTHER" id="PTHR43390">
    <property type="entry name" value="SIGNAL PEPTIDASE I"/>
    <property type="match status" value="1"/>
</dbReference>
<dbReference type="PANTHER" id="PTHR43390:SF1">
    <property type="entry name" value="CHLOROPLAST PROCESSING PEPTIDASE"/>
    <property type="match status" value="1"/>
</dbReference>
<keyword evidence="3" id="KW-0812">Transmembrane</keyword>
<dbReference type="Gene3D" id="2.10.109.10">
    <property type="entry name" value="Umud Fragment, subunit A"/>
    <property type="match status" value="1"/>
</dbReference>
<dbReference type="EC" id="3.4.21.89" evidence="3"/>
<dbReference type="EMBL" id="JAUSUR010000002">
    <property type="protein sequence ID" value="MDQ0360711.1"/>
    <property type="molecule type" value="Genomic_DNA"/>
</dbReference>
<feature type="domain" description="Peptidase S26" evidence="4">
    <location>
        <begin position="25"/>
        <end position="171"/>
    </location>
</feature>
<evidence type="ECO:0000256" key="3">
    <source>
        <dbReference type="RuleBase" id="RU362042"/>
    </source>
</evidence>